<comment type="function">
    <text evidence="6">Uses inorganic polyphosphate (polyP) as a donor to convert GDP to GTP or ADP to ATP.</text>
</comment>
<evidence type="ECO:0000256" key="2">
    <source>
        <dbReference type="ARBA" id="ARBA00022679"/>
    </source>
</evidence>
<proteinExistence type="inferred from homology"/>
<keyword evidence="9" id="KW-1185">Reference proteome</keyword>
<sequence length="303" mass="33952">MTKQGKTKQRGGKKEGSGLAAAIAAFHIDDAELAPEIERAAFASGGYPHAGKLGGSLYKAQLLALQIELQKAQTWVEEQGERVVIVFEGRDAAGKGGSIHRFTQHLNSRLVRIAALPKPSPAELGQWYFQRYVTHMPTRGEIVIFDRSWYNRGGVEPVLGFCKPEQTKQFLHEAPHFEAMLARDGIRLFKLFLTIGQAMQLKRLHARRADPLKRWKLSEVDYKAVEKWEPYSQAYDTMLEQTDTVDAPWTIVKGNDKRRTRLAVIRRVLADLPYPDKDEKLVGGQDDSIVLSAGQFLARGGEG</sequence>
<dbReference type="EMBL" id="JAUSVK010000001">
    <property type="protein sequence ID" value="MDQ0392445.1"/>
    <property type="molecule type" value="Genomic_DNA"/>
</dbReference>
<keyword evidence="2 6" id="KW-0808">Transferase</keyword>
<feature type="domain" description="Polyphosphate kinase-2-related" evidence="7">
    <location>
        <begin position="57"/>
        <end position="279"/>
    </location>
</feature>
<evidence type="ECO:0000313" key="9">
    <source>
        <dbReference type="Proteomes" id="UP001237448"/>
    </source>
</evidence>
<keyword evidence="3 6" id="KW-0418">Kinase</keyword>
<comment type="catalytic activity">
    <reaction evidence="5">
        <text>[phosphate](n) + ATP = [phosphate](n+1) + ADP</text>
        <dbReference type="Rhea" id="RHEA:19573"/>
        <dbReference type="Rhea" id="RHEA-COMP:9859"/>
        <dbReference type="Rhea" id="RHEA-COMP:14280"/>
        <dbReference type="ChEBI" id="CHEBI:16838"/>
        <dbReference type="ChEBI" id="CHEBI:30616"/>
        <dbReference type="ChEBI" id="CHEBI:456216"/>
    </reaction>
    <physiologicalReaction direction="right-to-left" evidence="5">
        <dbReference type="Rhea" id="RHEA:19575"/>
    </physiologicalReaction>
</comment>
<accession>A0ABU0FEG5</accession>
<reference evidence="8 9" key="1">
    <citation type="submission" date="2023-07" db="EMBL/GenBank/DDBJ databases">
        <title>Genomic Encyclopedia of Type Strains, Phase IV (KMG-IV): sequencing the most valuable type-strain genomes for metagenomic binning, comparative biology and taxonomic classification.</title>
        <authorList>
            <person name="Goeker M."/>
        </authorList>
    </citation>
    <scope>NUCLEOTIDE SEQUENCE [LARGE SCALE GENOMIC DNA]</scope>
    <source>
        <strain evidence="8 9">DSM 5896</strain>
    </source>
</reference>
<dbReference type="NCBIfam" id="TIGR03707">
    <property type="entry name" value="PPK2_P_aer"/>
    <property type="match status" value="1"/>
</dbReference>
<dbReference type="Gene3D" id="3.40.50.300">
    <property type="entry name" value="P-loop containing nucleotide triphosphate hydrolases"/>
    <property type="match status" value="1"/>
</dbReference>
<evidence type="ECO:0000256" key="4">
    <source>
        <dbReference type="ARBA" id="ARBA00023310"/>
    </source>
</evidence>
<organism evidence="8 9">
    <name type="scientific">Labrys monachus</name>
    <dbReference type="NCBI Taxonomy" id="217067"/>
    <lineage>
        <taxon>Bacteria</taxon>
        <taxon>Pseudomonadati</taxon>
        <taxon>Pseudomonadota</taxon>
        <taxon>Alphaproteobacteria</taxon>
        <taxon>Hyphomicrobiales</taxon>
        <taxon>Xanthobacteraceae</taxon>
        <taxon>Labrys</taxon>
    </lineage>
</organism>
<comment type="similarity">
    <text evidence="1 6">Belongs to the polyphosphate kinase 2 (PPK2) family. Class I subfamily.</text>
</comment>
<evidence type="ECO:0000256" key="5">
    <source>
        <dbReference type="ARBA" id="ARBA00024500"/>
    </source>
</evidence>
<evidence type="ECO:0000256" key="6">
    <source>
        <dbReference type="RuleBase" id="RU369062"/>
    </source>
</evidence>
<dbReference type="EC" id="2.7.4.-" evidence="6"/>
<evidence type="ECO:0000259" key="7">
    <source>
        <dbReference type="Pfam" id="PF03976"/>
    </source>
</evidence>
<evidence type="ECO:0000313" key="8">
    <source>
        <dbReference type="EMBL" id="MDQ0392445.1"/>
    </source>
</evidence>
<name>A0ABU0FEG5_9HYPH</name>
<keyword evidence="4" id="KW-0066">ATP synthesis</keyword>
<dbReference type="PANTHER" id="PTHR34383">
    <property type="entry name" value="POLYPHOSPHATE:AMP PHOSPHOTRANSFERASE-RELATED"/>
    <property type="match status" value="1"/>
</dbReference>
<evidence type="ECO:0000256" key="1">
    <source>
        <dbReference type="ARBA" id="ARBA00009924"/>
    </source>
</evidence>
<dbReference type="InterPro" id="IPR022488">
    <property type="entry name" value="PPK2-related"/>
</dbReference>
<comment type="subunit">
    <text evidence="6">Homotetramer.</text>
</comment>
<dbReference type="InterPro" id="IPR027417">
    <property type="entry name" value="P-loop_NTPase"/>
</dbReference>
<dbReference type="Pfam" id="PF03976">
    <property type="entry name" value="PPK2"/>
    <property type="match status" value="1"/>
</dbReference>
<dbReference type="GO" id="GO:0016301">
    <property type="term" value="F:kinase activity"/>
    <property type="evidence" value="ECO:0007669"/>
    <property type="project" value="UniProtKB-KW"/>
</dbReference>
<evidence type="ECO:0000256" key="3">
    <source>
        <dbReference type="ARBA" id="ARBA00022777"/>
    </source>
</evidence>
<gene>
    <name evidence="8" type="ORF">J3R73_002237</name>
</gene>
<dbReference type="SUPFAM" id="SSF52540">
    <property type="entry name" value="P-loop containing nucleoside triphosphate hydrolases"/>
    <property type="match status" value="1"/>
</dbReference>
<dbReference type="RefSeq" id="WP_307426322.1">
    <property type="nucleotide sequence ID" value="NZ_JAUSVK010000001.1"/>
</dbReference>
<dbReference type="PANTHER" id="PTHR34383:SF1">
    <property type="entry name" value="ADP-POLYPHOSPHATE PHOSPHOTRANSFERASE"/>
    <property type="match status" value="1"/>
</dbReference>
<dbReference type="Proteomes" id="UP001237448">
    <property type="component" value="Unassembled WGS sequence"/>
</dbReference>
<comment type="caution">
    <text evidence="8">The sequence shown here is derived from an EMBL/GenBank/DDBJ whole genome shotgun (WGS) entry which is preliminary data.</text>
</comment>
<protein>
    <recommendedName>
        <fullName evidence="6">ADP/GDP-polyphosphate phosphotransferase</fullName>
        <ecNumber evidence="6">2.7.4.-</ecNumber>
    </recommendedName>
    <alternativeName>
        <fullName evidence="6">Polyphosphate kinase PPK2</fullName>
    </alternativeName>
</protein>
<dbReference type="InterPro" id="IPR022486">
    <property type="entry name" value="PPK2_PA0141"/>
</dbReference>